<reference evidence="1" key="1">
    <citation type="submission" date="2022-04" db="EMBL/GenBank/DDBJ databases">
        <title>Genome of the entomopathogenic fungus Entomophthora muscae.</title>
        <authorList>
            <person name="Elya C."/>
            <person name="Lovett B.R."/>
            <person name="Lee E."/>
            <person name="Macias A.M."/>
            <person name="Hajek A.E."/>
            <person name="De Bivort B.L."/>
            <person name="Kasson M.T."/>
            <person name="De Fine Licht H.H."/>
            <person name="Stajich J.E."/>
        </authorList>
    </citation>
    <scope>NUCLEOTIDE SEQUENCE</scope>
    <source>
        <strain evidence="1">Berkeley</strain>
    </source>
</reference>
<protein>
    <submittedName>
        <fullName evidence="1">Uncharacterized protein</fullName>
    </submittedName>
</protein>
<comment type="caution">
    <text evidence="1">The sequence shown here is derived from an EMBL/GenBank/DDBJ whole genome shotgun (WGS) entry which is preliminary data.</text>
</comment>
<name>A0ACC2U8S6_9FUNG</name>
<accession>A0ACC2U8S6</accession>
<dbReference type="Proteomes" id="UP001165960">
    <property type="component" value="Unassembled WGS sequence"/>
</dbReference>
<organism evidence="1 2">
    <name type="scientific">Entomophthora muscae</name>
    <dbReference type="NCBI Taxonomy" id="34485"/>
    <lineage>
        <taxon>Eukaryota</taxon>
        <taxon>Fungi</taxon>
        <taxon>Fungi incertae sedis</taxon>
        <taxon>Zoopagomycota</taxon>
        <taxon>Entomophthoromycotina</taxon>
        <taxon>Entomophthoromycetes</taxon>
        <taxon>Entomophthorales</taxon>
        <taxon>Entomophthoraceae</taxon>
        <taxon>Entomophthora</taxon>
    </lineage>
</organism>
<evidence type="ECO:0000313" key="1">
    <source>
        <dbReference type="EMBL" id="KAJ9082832.1"/>
    </source>
</evidence>
<sequence length="254" mass="28796">MKFFVYLMAYGGATLNGYNMQKCQLGGNRLSAAKEYMNLVNIPLPKVCRKGSCHLDSSITENCAQISIYASHAPMNANVNKSALNMLLAGQSGRAAYAGINFDLRSWGDFPKYLGNLDPSLAKRSTLALSFKHLSKVKDLQKVVKSFHAIFIHEVDISSDHFNRNAYDVMYDFRYSMAVEKFIHAANVYTVLTPAQYRIVAKCLPDINTVTEDEIYLRTHHWHGDSSPRKAQWYQILHTQKSPYTCPFRMGCNF</sequence>
<dbReference type="EMBL" id="QTSX02001422">
    <property type="protein sequence ID" value="KAJ9082832.1"/>
    <property type="molecule type" value="Genomic_DNA"/>
</dbReference>
<keyword evidence="2" id="KW-1185">Reference proteome</keyword>
<proteinExistence type="predicted"/>
<evidence type="ECO:0000313" key="2">
    <source>
        <dbReference type="Proteomes" id="UP001165960"/>
    </source>
</evidence>
<gene>
    <name evidence="1" type="ORF">DSO57_1000817</name>
</gene>